<gene>
    <name evidence="1" type="ORF">L6164_031337</name>
</gene>
<accession>A0ACB9LF53</accession>
<name>A0ACB9LF53_BAUVA</name>
<dbReference type="Proteomes" id="UP000828941">
    <property type="component" value="Chromosome 12"/>
</dbReference>
<keyword evidence="2" id="KW-1185">Reference proteome</keyword>
<protein>
    <submittedName>
        <fullName evidence="1">Uncharacterized protein</fullName>
    </submittedName>
</protein>
<organism evidence="1 2">
    <name type="scientific">Bauhinia variegata</name>
    <name type="common">Purple orchid tree</name>
    <name type="synonym">Phanera variegata</name>
    <dbReference type="NCBI Taxonomy" id="167791"/>
    <lineage>
        <taxon>Eukaryota</taxon>
        <taxon>Viridiplantae</taxon>
        <taxon>Streptophyta</taxon>
        <taxon>Embryophyta</taxon>
        <taxon>Tracheophyta</taxon>
        <taxon>Spermatophyta</taxon>
        <taxon>Magnoliopsida</taxon>
        <taxon>eudicotyledons</taxon>
        <taxon>Gunneridae</taxon>
        <taxon>Pentapetalae</taxon>
        <taxon>rosids</taxon>
        <taxon>fabids</taxon>
        <taxon>Fabales</taxon>
        <taxon>Fabaceae</taxon>
        <taxon>Cercidoideae</taxon>
        <taxon>Cercideae</taxon>
        <taxon>Bauhiniinae</taxon>
        <taxon>Bauhinia</taxon>
    </lineage>
</organism>
<proteinExistence type="predicted"/>
<dbReference type="EMBL" id="CM039437">
    <property type="protein sequence ID" value="KAI4308240.1"/>
    <property type="molecule type" value="Genomic_DNA"/>
</dbReference>
<comment type="caution">
    <text evidence="1">The sequence shown here is derived from an EMBL/GenBank/DDBJ whole genome shotgun (WGS) entry which is preliminary data.</text>
</comment>
<reference evidence="1 2" key="1">
    <citation type="journal article" date="2022" name="DNA Res.">
        <title>Chromosomal-level genome assembly of the orchid tree Bauhinia variegata (Leguminosae; Cercidoideae) supports the allotetraploid origin hypothesis of Bauhinia.</title>
        <authorList>
            <person name="Zhong Y."/>
            <person name="Chen Y."/>
            <person name="Zheng D."/>
            <person name="Pang J."/>
            <person name="Liu Y."/>
            <person name="Luo S."/>
            <person name="Meng S."/>
            <person name="Qian L."/>
            <person name="Wei D."/>
            <person name="Dai S."/>
            <person name="Zhou R."/>
        </authorList>
    </citation>
    <scope>NUCLEOTIDE SEQUENCE [LARGE SCALE GENOMIC DNA]</scope>
    <source>
        <strain evidence="1">BV-YZ2020</strain>
    </source>
</reference>
<evidence type="ECO:0000313" key="1">
    <source>
        <dbReference type="EMBL" id="KAI4308240.1"/>
    </source>
</evidence>
<sequence>MPSFATDQIRGNSSLCTCFCKFETGVEQCRFRDNGGRIPLIRGRVAVIEVLVSHSAESLVEVTERGESVVNLAAKNNHSQALQVLIEKMKEHEILGEMFGAKDKDEGKTFWELQTTGQSEYEKVNYLVN</sequence>
<evidence type="ECO:0000313" key="2">
    <source>
        <dbReference type="Proteomes" id="UP000828941"/>
    </source>
</evidence>